<sequence length="507" mass="58697">MKQFLADNQYASIADIPPDKLERIAEFHIIQNPWTLKQLQSLGVNGWKTGNDDASNPHAFKRETMLRNSAEKYWIKRDRKREMVVLDSAVSDRYKRVYVSSRKYVPIFYDDYLKISGVTPGDYRFYFEREYEPGNIYFAGAKILKADILAENGFIHIIDKVVKPMQNAKELLEKELPGETYKIFLEMVYWYYPDFEPNITATFNQPDVRLGGLVDTLWDLNYANLAFNLHSEIIYTLNQTLIRHNGLFVPTDDAFREFIDGTLTAKSGFPHWKDQKSLPPDIVQIIIAQNFRSSPIFPSTNSYQGIFKSGNRYRQDEKSIIRKEFGSNCTFIGLNSYIPDRVFTSVTGPVFCRPNYSIFRWALLYSGAIDAIANHNGPLYFFPIPDYALMSDSSLIINWINRDEDIYNFQVLNKLTRQVENVGTNTLRNWILNQVGTSVTYDSAGRQIIRTLGGRNITWDHDNNTIRGTLPSTEGYRSRITATNTPVRLEEPTDNGSTWSVRYWFNF</sequence>
<dbReference type="InterPro" id="IPR036378">
    <property type="entry name" value="FAS1_dom_sf"/>
</dbReference>
<accession>A0A831LWQ0</accession>
<gene>
    <name evidence="2" type="ORF">ENN90_06390</name>
</gene>
<reference evidence="2" key="1">
    <citation type="journal article" date="2020" name="mSystems">
        <title>Genome- and Community-Level Interaction Insights into Carbon Utilization and Element Cycling Functions of Hydrothermarchaeota in Hydrothermal Sediment.</title>
        <authorList>
            <person name="Zhou Z."/>
            <person name="Liu Y."/>
            <person name="Xu W."/>
            <person name="Pan J."/>
            <person name="Luo Z.H."/>
            <person name="Li M."/>
        </authorList>
    </citation>
    <scope>NUCLEOTIDE SEQUENCE [LARGE SCALE GENOMIC DNA]</scope>
    <source>
        <strain evidence="2">SpSt-1217</strain>
    </source>
</reference>
<dbReference type="Proteomes" id="UP000886047">
    <property type="component" value="Unassembled WGS sequence"/>
</dbReference>
<evidence type="ECO:0000313" key="2">
    <source>
        <dbReference type="EMBL" id="HDR51236.1"/>
    </source>
</evidence>
<dbReference type="InterPro" id="IPR050904">
    <property type="entry name" value="Adhesion/Biosynth-related"/>
</dbReference>
<dbReference type="GO" id="GO:0005615">
    <property type="term" value="C:extracellular space"/>
    <property type="evidence" value="ECO:0007669"/>
    <property type="project" value="TreeGrafter"/>
</dbReference>
<protein>
    <recommendedName>
        <fullName evidence="1">FAS1 domain-containing protein</fullName>
    </recommendedName>
</protein>
<name>A0A831LWQ0_9BACT</name>
<organism evidence="2">
    <name type="scientific">Mariniphaga anaerophila</name>
    <dbReference type="NCBI Taxonomy" id="1484053"/>
    <lineage>
        <taxon>Bacteria</taxon>
        <taxon>Pseudomonadati</taxon>
        <taxon>Bacteroidota</taxon>
        <taxon>Bacteroidia</taxon>
        <taxon>Marinilabiliales</taxon>
        <taxon>Prolixibacteraceae</taxon>
        <taxon>Mariniphaga</taxon>
    </lineage>
</organism>
<dbReference type="AlphaFoldDB" id="A0A831LWQ0"/>
<dbReference type="Gene3D" id="2.30.180.10">
    <property type="entry name" value="FAS1 domain"/>
    <property type="match status" value="1"/>
</dbReference>
<feature type="domain" description="FAS1" evidence="1">
    <location>
        <begin position="1"/>
        <end position="162"/>
    </location>
</feature>
<dbReference type="SUPFAM" id="SSF82153">
    <property type="entry name" value="FAS1 domain"/>
    <property type="match status" value="1"/>
</dbReference>
<dbReference type="Pfam" id="PF02469">
    <property type="entry name" value="Fasciclin"/>
    <property type="match status" value="1"/>
</dbReference>
<evidence type="ECO:0000259" key="1">
    <source>
        <dbReference type="PROSITE" id="PS50213"/>
    </source>
</evidence>
<dbReference type="PANTHER" id="PTHR10900:SF77">
    <property type="entry name" value="FI19380P1"/>
    <property type="match status" value="1"/>
</dbReference>
<dbReference type="EMBL" id="DSDK01000351">
    <property type="protein sequence ID" value="HDR51236.1"/>
    <property type="molecule type" value="Genomic_DNA"/>
</dbReference>
<dbReference type="InterPro" id="IPR000782">
    <property type="entry name" value="FAS1_domain"/>
</dbReference>
<proteinExistence type="predicted"/>
<dbReference type="PANTHER" id="PTHR10900">
    <property type="entry name" value="PERIOSTIN-RELATED"/>
    <property type="match status" value="1"/>
</dbReference>
<dbReference type="PROSITE" id="PS50213">
    <property type="entry name" value="FAS1"/>
    <property type="match status" value="1"/>
</dbReference>
<comment type="caution">
    <text evidence="2">The sequence shown here is derived from an EMBL/GenBank/DDBJ whole genome shotgun (WGS) entry which is preliminary data.</text>
</comment>